<feature type="domain" description="SET" evidence="4">
    <location>
        <begin position="710"/>
        <end position="876"/>
    </location>
</feature>
<dbReference type="Pfam" id="PF26178">
    <property type="entry name" value="PI-PLC_cat"/>
    <property type="match status" value="1"/>
</dbReference>
<dbReference type="CDD" id="cd08588">
    <property type="entry name" value="PI-PLCc_At5g67130_like"/>
    <property type="match status" value="1"/>
</dbReference>
<gene>
    <name evidence="5" type="ORF">FSB_LOCUS13320</name>
</gene>
<evidence type="ECO:0000256" key="3">
    <source>
        <dbReference type="SAM" id="MobiDB-lite"/>
    </source>
</evidence>
<dbReference type="SUPFAM" id="SSF82199">
    <property type="entry name" value="SET domain"/>
    <property type="match status" value="1"/>
</dbReference>
<feature type="compositionally biased region" description="Polar residues" evidence="3">
    <location>
        <begin position="564"/>
        <end position="580"/>
    </location>
</feature>
<dbReference type="SMART" id="SM00317">
    <property type="entry name" value="SET"/>
    <property type="match status" value="1"/>
</dbReference>
<keyword evidence="2" id="KW-0804">Transcription</keyword>
<feature type="compositionally biased region" description="Basic and acidic residues" evidence="3">
    <location>
        <begin position="513"/>
        <end position="526"/>
    </location>
</feature>
<dbReference type="InterPro" id="IPR017946">
    <property type="entry name" value="PLC-like_Pdiesterase_TIM-brl"/>
</dbReference>
<feature type="compositionally biased region" description="Polar residues" evidence="3">
    <location>
        <begin position="427"/>
        <end position="464"/>
    </location>
</feature>
<dbReference type="SUPFAM" id="SSF51695">
    <property type="entry name" value="PLC-like phosphodiesterases"/>
    <property type="match status" value="1"/>
</dbReference>
<dbReference type="Pfam" id="PF25996">
    <property type="entry name" value="HTH_CLF_N"/>
    <property type="match status" value="1"/>
</dbReference>
<dbReference type="Gene3D" id="2.170.270.10">
    <property type="entry name" value="SET domain"/>
    <property type="match status" value="1"/>
</dbReference>
<dbReference type="InterPro" id="IPR058609">
    <property type="entry name" value="HTH_CLF-like"/>
</dbReference>
<evidence type="ECO:0000256" key="1">
    <source>
        <dbReference type="ARBA" id="ARBA00023015"/>
    </source>
</evidence>
<dbReference type="InterPro" id="IPR045318">
    <property type="entry name" value="EZH1/2-like"/>
</dbReference>
<dbReference type="GO" id="GO:0008081">
    <property type="term" value="F:phosphoric diester hydrolase activity"/>
    <property type="evidence" value="ECO:0007669"/>
    <property type="project" value="InterPro"/>
</dbReference>
<dbReference type="Gene3D" id="3.20.20.190">
    <property type="entry name" value="Phosphatidylinositol (PI) phosphodiesterase"/>
    <property type="match status" value="1"/>
</dbReference>
<dbReference type="PROSITE" id="PS50280">
    <property type="entry name" value="SET"/>
    <property type="match status" value="1"/>
</dbReference>
<dbReference type="GO" id="GO:0046976">
    <property type="term" value="F:histone H3K27 methyltransferase activity"/>
    <property type="evidence" value="ECO:0007669"/>
    <property type="project" value="TreeGrafter"/>
</dbReference>
<protein>
    <recommendedName>
        <fullName evidence="4">SET domain-containing protein</fullName>
    </recommendedName>
</protein>
<dbReference type="InterPro" id="IPR025778">
    <property type="entry name" value="Hist-Lys_N-MeTrfase_plant"/>
</dbReference>
<evidence type="ECO:0000259" key="4">
    <source>
        <dbReference type="PROSITE" id="PS50280"/>
    </source>
</evidence>
<dbReference type="GO" id="GO:0031519">
    <property type="term" value="C:PcG protein complex"/>
    <property type="evidence" value="ECO:0007669"/>
    <property type="project" value="InterPro"/>
</dbReference>
<dbReference type="PANTHER" id="PTHR45747">
    <property type="entry name" value="HISTONE-LYSINE N-METHYLTRANSFERASE E(Z)"/>
    <property type="match status" value="1"/>
</dbReference>
<dbReference type="GO" id="GO:0006629">
    <property type="term" value="P:lipid metabolic process"/>
    <property type="evidence" value="ECO:0007669"/>
    <property type="project" value="InterPro"/>
</dbReference>
<dbReference type="PROSITE" id="PS51576">
    <property type="entry name" value="SAM_MT43_EZ"/>
    <property type="match status" value="1"/>
</dbReference>
<dbReference type="InterPro" id="IPR001214">
    <property type="entry name" value="SET_dom"/>
</dbReference>
<dbReference type="GO" id="GO:0003682">
    <property type="term" value="F:chromatin binding"/>
    <property type="evidence" value="ECO:0007669"/>
    <property type="project" value="TreeGrafter"/>
</dbReference>
<dbReference type="InterPro" id="IPR046341">
    <property type="entry name" value="SET_dom_sf"/>
</dbReference>
<reference evidence="5" key="1">
    <citation type="submission" date="2018-02" db="EMBL/GenBank/DDBJ databases">
        <authorList>
            <person name="Cohen D.B."/>
            <person name="Kent A.D."/>
        </authorList>
    </citation>
    <scope>NUCLEOTIDE SEQUENCE</scope>
</reference>
<feature type="region of interest" description="Disordered" evidence="3">
    <location>
        <begin position="406"/>
        <end position="476"/>
    </location>
</feature>
<dbReference type="PROSITE" id="PS50007">
    <property type="entry name" value="PIPLC_X_DOMAIN"/>
    <property type="match status" value="1"/>
</dbReference>
<evidence type="ECO:0000256" key="2">
    <source>
        <dbReference type="ARBA" id="ARBA00023163"/>
    </source>
</evidence>
<organism evidence="5">
    <name type="scientific">Fagus sylvatica</name>
    <name type="common">Beechnut</name>
    <dbReference type="NCBI Taxonomy" id="28930"/>
    <lineage>
        <taxon>Eukaryota</taxon>
        <taxon>Viridiplantae</taxon>
        <taxon>Streptophyta</taxon>
        <taxon>Embryophyta</taxon>
        <taxon>Tracheophyta</taxon>
        <taxon>Spermatophyta</taxon>
        <taxon>Magnoliopsida</taxon>
        <taxon>eudicotyledons</taxon>
        <taxon>Gunneridae</taxon>
        <taxon>Pentapetalae</taxon>
        <taxon>rosids</taxon>
        <taxon>fabids</taxon>
        <taxon>Fagales</taxon>
        <taxon>Fagaceae</taxon>
        <taxon>Fagus</taxon>
    </lineage>
</organism>
<evidence type="ECO:0000313" key="5">
    <source>
        <dbReference type="EMBL" id="SPC85438.1"/>
    </source>
</evidence>
<dbReference type="GO" id="GO:0031507">
    <property type="term" value="P:heterochromatin formation"/>
    <property type="evidence" value="ECO:0007669"/>
    <property type="project" value="TreeGrafter"/>
</dbReference>
<dbReference type="EMBL" id="OIVN01000779">
    <property type="protein sequence ID" value="SPC85438.1"/>
    <property type="molecule type" value="Genomic_DNA"/>
</dbReference>
<dbReference type="PANTHER" id="PTHR45747:SF4">
    <property type="entry name" value="HISTONE-LYSINE N-METHYLTRANSFERASE E(Z)"/>
    <property type="match status" value="1"/>
</dbReference>
<accession>A0A2N9FE70</accession>
<dbReference type="FunFam" id="3.20.20.190:FF:000048">
    <property type="entry name" value="PI-PLC X domain-containing protein"/>
    <property type="match status" value="1"/>
</dbReference>
<sequence length="1352" mass="150378">MNRIQIRTAIAESGPDKLHKLRLRQWRPRPRLRLHPADPTFPKTLRANYVVVAQMFDNLVHMTGPEETSPTLKEISSVIDSLKKQVVADRAVFIKKRMEENRHKMVGVTNHLYKLAMEKTSRTNNTDRSIDLLTKRQKDALDMHNGVDGSNADWDSSSSQEDAHASTAVLLGSNVPVKNAVRPIKLAEVKRLPPYTTWIFLDRNQRMKEDQSVVGRRRIYYDQNGGEALICSDSEEELIEDEDDKRDFVEFEDYILSMTVKEVGLSDPVLESLAQCFSRSPSEVKARHEILIKEEKAVGASKNGDNEDVLQNGNSFLDKDLDAALDSFDNLFCRRCLVFDCRLHGCSQDLIFPAEKQTPWCPADEENILCGPHCYRSVLKSERNARVSSSMNGDFEEKIAPSSGCAGAQISSRKKSSGPSARKRVKSCQSESASSNAKNISESSDSENGSRQDTTSTHYSSPSKTKLAGKCGISKRNSKRVAERVLVSMQKKQKKMVASDDCDSFVSGGLGRGDMKPKSNSGKDNEDTSSSSHKNVKSPTGGRSRRKESSIQDSQKFPQGEVPNGSSNEMITDPPATSSDDNLRKEEFVDENVYKQEQSDNKSWKAFEKGIFEKGVEIFGRNSCLIARNLLNGMKTCWEVFQYMNCSESKLSCQAGDGANSLVEGYSKVDLNGTMGNNELRRRSRFVRRRGRVRRLKYTWKSAAYHSIRKRITERKDQPCRQFNPCGCQTACGKQCACLQNGTCCEKYYVRRAARTDSEAAIVLKVNVEVVNVHALLQTENVTQMFVGIVGSVVEMVLLGFLAKEVLLGRSDVSGWGAFLKFVLDAYRKGDKLKFANHSPDPNCYAKVIMVAGDHRVGIFAKERICSGEELFYDYRYEPDKAPAWARKPEASGSKKEDGAPSSEFASLSFSLTGTILELCIGRSFAMLACFAEHRNMCRAPAIGYLFLYFFTVLSTTTSAACSNGNCQVLEACSAPTDCGTGLYCGNCPTLGKTQPICIRGQATIPTSIINGLPFNKYSWVVTHNSFSIVDAPPLPGVQRLTFYNQEDAVTNQLRNGVRGLMLDMYDFENDIWLCHSFKGQCYNFTAFQPAINTLKEVEAFLTENPTEIVTIIIEDYVHTPKGLTNLFTNAGLDKYWFPVSKMPKKGEDWPTVTEMVQDNHRLLVFTSVASKEAEEGVAYQWKYMVENEAGDPGVKKGSCPNRRESKPLNSRSASLFFQNYFPTYPVESEACKEHSNPMAAMVGTCYKAAGNLIPNFLAVNFYMRSDGGGVFDVVDRMNGPTLCGCSTVTACQAGAPFGSCKNVTIPNPSPVTNNAGSFTGSVQFSRSPSTVHSPSCLILFLFYFPLMKYLL</sequence>
<name>A0A2N9FE70_FAGSY</name>
<proteinExistence type="predicted"/>
<feature type="region of interest" description="Disordered" evidence="3">
    <location>
        <begin position="490"/>
        <end position="585"/>
    </location>
</feature>
<keyword evidence="1" id="KW-0805">Transcription regulation</keyword>
<feature type="compositionally biased region" description="Basic residues" evidence="3">
    <location>
        <begin position="412"/>
        <end position="426"/>
    </location>
</feature>
<dbReference type="Pfam" id="PF00856">
    <property type="entry name" value="SET"/>
    <property type="match status" value="1"/>
</dbReference>